<organism evidence="2 3">
    <name type="scientific">Rubroshorea leprosula</name>
    <dbReference type="NCBI Taxonomy" id="152421"/>
    <lineage>
        <taxon>Eukaryota</taxon>
        <taxon>Viridiplantae</taxon>
        <taxon>Streptophyta</taxon>
        <taxon>Embryophyta</taxon>
        <taxon>Tracheophyta</taxon>
        <taxon>Spermatophyta</taxon>
        <taxon>Magnoliopsida</taxon>
        <taxon>eudicotyledons</taxon>
        <taxon>Gunneridae</taxon>
        <taxon>Pentapetalae</taxon>
        <taxon>rosids</taxon>
        <taxon>malvids</taxon>
        <taxon>Malvales</taxon>
        <taxon>Dipterocarpaceae</taxon>
        <taxon>Rubroshorea</taxon>
    </lineage>
</organism>
<name>A0AAV5IIQ1_9ROSI</name>
<reference evidence="2 3" key="1">
    <citation type="journal article" date="2021" name="Commun. Biol.">
        <title>The genome of Shorea leprosula (Dipterocarpaceae) highlights the ecological relevance of drought in aseasonal tropical rainforests.</title>
        <authorList>
            <person name="Ng K.K.S."/>
            <person name="Kobayashi M.J."/>
            <person name="Fawcett J.A."/>
            <person name="Hatakeyama M."/>
            <person name="Paape T."/>
            <person name="Ng C.H."/>
            <person name="Ang C.C."/>
            <person name="Tnah L.H."/>
            <person name="Lee C.T."/>
            <person name="Nishiyama T."/>
            <person name="Sese J."/>
            <person name="O'Brien M.J."/>
            <person name="Copetti D."/>
            <person name="Mohd Noor M.I."/>
            <person name="Ong R.C."/>
            <person name="Putra M."/>
            <person name="Sireger I.Z."/>
            <person name="Indrioko S."/>
            <person name="Kosugi Y."/>
            <person name="Izuno A."/>
            <person name="Isagi Y."/>
            <person name="Lee S.L."/>
            <person name="Shimizu K.K."/>
        </authorList>
    </citation>
    <scope>NUCLEOTIDE SEQUENCE [LARGE SCALE GENOMIC DNA]</scope>
    <source>
        <strain evidence="2">214</strain>
    </source>
</reference>
<feature type="region of interest" description="Disordered" evidence="1">
    <location>
        <begin position="14"/>
        <end position="62"/>
    </location>
</feature>
<gene>
    <name evidence="2" type="ORF">SLEP1_g10330</name>
</gene>
<evidence type="ECO:0000256" key="1">
    <source>
        <dbReference type="SAM" id="MobiDB-lite"/>
    </source>
</evidence>
<keyword evidence="3" id="KW-1185">Reference proteome</keyword>
<proteinExistence type="predicted"/>
<dbReference type="EMBL" id="BPVZ01000011">
    <property type="protein sequence ID" value="GKU97150.1"/>
    <property type="molecule type" value="Genomic_DNA"/>
</dbReference>
<sequence>MQAECVGSIANARIGGRVQGGFPSRNVRPSKSISMPNGPHVSPYHHNQLHQSPKPDFGQFSS</sequence>
<dbReference type="AlphaFoldDB" id="A0AAV5IIQ1"/>
<accession>A0AAV5IIQ1</accession>
<evidence type="ECO:0000313" key="2">
    <source>
        <dbReference type="EMBL" id="GKU97150.1"/>
    </source>
</evidence>
<protein>
    <submittedName>
        <fullName evidence="2">Uncharacterized protein</fullName>
    </submittedName>
</protein>
<dbReference type="Proteomes" id="UP001054252">
    <property type="component" value="Unassembled WGS sequence"/>
</dbReference>
<evidence type="ECO:0000313" key="3">
    <source>
        <dbReference type="Proteomes" id="UP001054252"/>
    </source>
</evidence>
<comment type="caution">
    <text evidence="2">The sequence shown here is derived from an EMBL/GenBank/DDBJ whole genome shotgun (WGS) entry which is preliminary data.</text>
</comment>